<gene>
    <name evidence="2" type="ORF">T310_8482</name>
</gene>
<organism evidence="2 3">
    <name type="scientific">Rasamsonia emersonii (strain ATCC 16479 / CBS 393.64 / IMI 116815)</name>
    <dbReference type="NCBI Taxonomy" id="1408163"/>
    <lineage>
        <taxon>Eukaryota</taxon>
        <taxon>Fungi</taxon>
        <taxon>Dikarya</taxon>
        <taxon>Ascomycota</taxon>
        <taxon>Pezizomycotina</taxon>
        <taxon>Eurotiomycetes</taxon>
        <taxon>Eurotiomycetidae</taxon>
        <taxon>Eurotiales</taxon>
        <taxon>Trichocomaceae</taxon>
        <taxon>Rasamsonia</taxon>
    </lineage>
</organism>
<proteinExistence type="predicted"/>
<dbReference type="EMBL" id="LASV01000608">
    <property type="protein sequence ID" value="KKA17580.1"/>
    <property type="molecule type" value="Genomic_DNA"/>
</dbReference>
<dbReference type="RefSeq" id="XP_013324192.1">
    <property type="nucleotide sequence ID" value="XM_013468738.1"/>
</dbReference>
<dbReference type="GeneID" id="25320738"/>
<feature type="compositionally biased region" description="Basic and acidic residues" evidence="1">
    <location>
        <begin position="31"/>
        <end position="52"/>
    </location>
</feature>
<feature type="region of interest" description="Disordered" evidence="1">
    <location>
        <begin position="26"/>
        <end position="53"/>
    </location>
</feature>
<dbReference type="AlphaFoldDB" id="A0A0F4YHI5"/>
<evidence type="ECO:0000313" key="3">
    <source>
        <dbReference type="Proteomes" id="UP000053958"/>
    </source>
</evidence>
<sequence length="277" mass="31539">MDGQSRDSEAESTRLIIHAPAGIWRGGPIQDRLRRSQHPGEKQGGDWKRRDSAIPIAPSSGLIDWLRARPRIWHTHRAVLSQVTLTASWPPNVYQVVWRAVTPEHIRLSEFQFPTVMARNPRVGGCNLQAAIWLGWRSGQPADLFCCHCRPLARRDDLGPRLQPSQLQQPVVAYATVESTIDVAFHILWPEVCYTKLVIGEYGDSSQVSSDLAHGIKIFNAGRLNPSDRRYRVDQTVTRRLVSLNAFLTVEPSILKNRYYTIGSPYFYPEMYLLRTK</sequence>
<keyword evidence="3" id="KW-1185">Reference proteome</keyword>
<protein>
    <submittedName>
        <fullName evidence="2">Uncharacterized protein</fullName>
    </submittedName>
</protein>
<accession>A0A0F4YHI5</accession>
<reference evidence="2 3" key="1">
    <citation type="submission" date="2015-04" db="EMBL/GenBank/DDBJ databases">
        <authorList>
            <person name="Heijne W.H."/>
            <person name="Fedorova N.D."/>
            <person name="Nierman W.C."/>
            <person name="Vollebregt A.W."/>
            <person name="Zhao Z."/>
            <person name="Wu L."/>
            <person name="Kumar M."/>
            <person name="Stam H."/>
            <person name="van den Berg M.A."/>
            <person name="Pel H.J."/>
        </authorList>
    </citation>
    <scope>NUCLEOTIDE SEQUENCE [LARGE SCALE GENOMIC DNA]</scope>
    <source>
        <strain evidence="2 3">CBS 393.64</strain>
    </source>
</reference>
<evidence type="ECO:0000256" key="1">
    <source>
        <dbReference type="SAM" id="MobiDB-lite"/>
    </source>
</evidence>
<comment type="caution">
    <text evidence="2">The sequence shown here is derived from an EMBL/GenBank/DDBJ whole genome shotgun (WGS) entry which is preliminary data.</text>
</comment>
<name>A0A0F4YHI5_RASE3</name>
<dbReference type="Proteomes" id="UP000053958">
    <property type="component" value="Unassembled WGS sequence"/>
</dbReference>
<evidence type="ECO:0000313" key="2">
    <source>
        <dbReference type="EMBL" id="KKA17580.1"/>
    </source>
</evidence>